<dbReference type="EMBL" id="VDFY01000283">
    <property type="protein sequence ID" value="TNH21894.1"/>
    <property type="molecule type" value="Genomic_DNA"/>
</dbReference>
<name>A0A5C4QAC5_9ACTN</name>
<protein>
    <submittedName>
        <fullName evidence="2">DUF4956 domain-containing protein</fullName>
    </submittedName>
</protein>
<keyword evidence="3" id="KW-1185">Reference proteome</keyword>
<reference evidence="2 3" key="1">
    <citation type="submission" date="2019-06" db="EMBL/GenBank/DDBJ databases">
        <title>Micromonospora ordensis sp. nov., isolated from deep marine sediment.</title>
        <authorList>
            <person name="Veyisoglu A."/>
            <person name="Carro L."/>
            <person name="Klenk H.-P."/>
            <person name="Sahin N."/>
        </authorList>
    </citation>
    <scope>NUCLEOTIDE SEQUENCE [LARGE SCALE GENOMIC DNA]</scope>
    <source>
        <strain evidence="2 3">S2509</strain>
    </source>
</reference>
<keyword evidence="1" id="KW-1133">Transmembrane helix</keyword>
<feature type="transmembrane region" description="Helical" evidence="1">
    <location>
        <begin position="115"/>
        <end position="133"/>
    </location>
</feature>
<gene>
    <name evidence="2" type="ORF">FHG89_30510</name>
</gene>
<sequence>MPFDVQDLSGTFSVGDIVIALSLSFVLSAMIGWVYRFTHRNVSYSQSYVQTLVILGMLIALIMLVVGSNIARAFALVGALSVVRFRNAIKETRDVGFIFLVMGIGMAAGTRFYTLAVVAAVAICLIILVMYRFNWFASSIQRQVVKVQVPPDGDYTAHIQDVLIAHTSEFELVSMESIRGGALTEMMYTVRLKKGQGPGDLITALGERTGGQRVTVLTGYDQTDL</sequence>
<dbReference type="OrthoDB" id="9803265at2"/>
<feature type="transmembrane region" description="Helical" evidence="1">
    <location>
        <begin position="92"/>
        <end position="109"/>
    </location>
</feature>
<feature type="transmembrane region" description="Helical" evidence="1">
    <location>
        <begin position="47"/>
        <end position="71"/>
    </location>
</feature>
<comment type="caution">
    <text evidence="2">The sequence shown here is derived from an EMBL/GenBank/DDBJ whole genome shotgun (WGS) entry which is preliminary data.</text>
</comment>
<dbReference type="RefSeq" id="WP_139587835.1">
    <property type="nucleotide sequence ID" value="NZ_VDFY01000283.1"/>
</dbReference>
<dbReference type="Pfam" id="PF16316">
    <property type="entry name" value="DUF4956"/>
    <property type="match status" value="1"/>
</dbReference>
<feature type="transmembrane region" description="Helical" evidence="1">
    <location>
        <begin position="12"/>
        <end position="35"/>
    </location>
</feature>
<dbReference type="AlphaFoldDB" id="A0A5C4QAC5"/>
<keyword evidence="1" id="KW-0472">Membrane</keyword>
<evidence type="ECO:0000313" key="2">
    <source>
        <dbReference type="EMBL" id="TNH21894.1"/>
    </source>
</evidence>
<dbReference type="InterPro" id="IPR032531">
    <property type="entry name" value="DUF4956"/>
</dbReference>
<accession>A0A5C4QAC5</accession>
<keyword evidence="1" id="KW-0812">Transmembrane</keyword>
<organism evidence="2 3">
    <name type="scientific">Micromonospora orduensis</name>
    <dbReference type="NCBI Taxonomy" id="1420891"/>
    <lineage>
        <taxon>Bacteria</taxon>
        <taxon>Bacillati</taxon>
        <taxon>Actinomycetota</taxon>
        <taxon>Actinomycetes</taxon>
        <taxon>Micromonosporales</taxon>
        <taxon>Micromonosporaceae</taxon>
        <taxon>Micromonospora</taxon>
    </lineage>
</organism>
<evidence type="ECO:0000313" key="3">
    <source>
        <dbReference type="Proteomes" id="UP000306145"/>
    </source>
</evidence>
<proteinExistence type="predicted"/>
<evidence type="ECO:0000256" key="1">
    <source>
        <dbReference type="SAM" id="Phobius"/>
    </source>
</evidence>
<dbReference type="Proteomes" id="UP000306145">
    <property type="component" value="Unassembled WGS sequence"/>
</dbReference>